<sequence length="215" mass="25847">MKHIDFSEEIINEIENIKKKVHSGELSLLEIELVPFFANLKNNLNIDNLDRSSFTYKRIFHLLTQKFEELKLLLSSLDHEQIFLKYLNTNPEDLEIHQFFEDCWRKPFTIDILSLDFLESSKNKLAREKGEIPTIELVNKIEIKDNFLLEVSTKKFTEKMMDFFNSIKDKLPCSYDDVFEDEKIQSKLFENFVYLLHLFQLRKINYQKETNFLYL</sequence>
<dbReference type="AlphaFoldDB" id="A0A0F9PHQ5"/>
<reference evidence="1" key="1">
    <citation type="journal article" date="2015" name="Nature">
        <title>Complex archaea that bridge the gap between prokaryotes and eukaryotes.</title>
        <authorList>
            <person name="Spang A."/>
            <person name="Saw J.H."/>
            <person name="Jorgensen S.L."/>
            <person name="Zaremba-Niedzwiedzka K."/>
            <person name="Martijn J."/>
            <person name="Lind A.E."/>
            <person name="van Eijk R."/>
            <person name="Schleper C."/>
            <person name="Guy L."/>
            <person name="Ettema T.J."/>
        </authorList>
    </citation>
    <scope>NUCLEOTIDE SEQUENCE</scope>
</reference>
<dbReference type="EMBL" id="LAZR01002915">
    <property type="protein sequence ID" value="KKN24032.1"/>
    <property type="molecule type" value="Genomic_DNA"/>
</dbReference>
<accession>A0A0F9PHQ5</accession>
<organism evidence="1">
    <name type="scientific">marine sediment metagenome</name>
    <dbReference type="NCBI Taxonomy" id="412755"/>
    <lineage>
        <taxon>unclassified sequences</taxon>
        <taxon>metagenomes</taxon>
        <taxon>ecological metagenomes</taxon>
    </lineage>
</organism>
<comment type="caution">
    <text evidence="1">The sequence shown here is derived from an EMBL/GenBank/DDBJ whole genome shotgun (WGS) entry which is preliminary data.</text>
</comment>
<protein>
    <submittedName>
        <fullName evidence="1">Uncharacterized protein</fullName>
    </submittedName>
</protein>
<proteinExistence type="predicted"/>
<name>A0A0F9PHQ5_9ZZZZ</name>
<gene>
    <name evidence="1" type="ORF">LCGC14_0899010</name>
</gene>
<evidence type="ECO:0000313" key="1">
    <source>
        <dbReference type="EMBL" id="KKN24032.1"/>
    </source>
</evidence>